<organism evidence="2 3">
    <name type="scientific">Chlorella vulgaris</name>
    <name type="common">Green alga</name>
    <dbReference type="NCBI Taxonomy" id="3077"/>
    <lineage>
        <taxon>Eukaryota</taxon>
        <taxon>Viridiplantae</taxon>
        <taxon>Chlorophyta</taxon>
        <taxon>core chlorophytes</taxon>
        <taxon>Trebouxiophyceae</taxon>
        <taxon>Chlorellales</taxon>
        <taxon>Chlorellaceae</taxon>
        <taxon>Chlorella clade</taxon>
        <taxon>Chlorella</taxon>
    </lineage>
</organism>
<dbReference type="Proteomes" id="UP001055712">
    <property type="component" value="Unassembled WGS sequence"/>
</dbReference>
<dbReference type="EMBL" id="SIDB01000012">
    <property type="protein sequence ID" value="KAI3425354.1"/>
    <property type="molecule type" value="Genomic_DNA"/>
</dbReference>
<feature type="region of interest" description="Disordered" evidence="1">
    <location>
        <begin position="585"/>
        <end position="607"/>
    </location>
</feature>
<feature type="compositionally biased region" description="Acidic residues" evidence="1">
    <location>
        <begin position="213"/>
        <end position="228"/>
    </location>
</feature>
<name>A0A9D4TH71_CHLVU</name>
<keyword evidence="3" id="KW-1185">Reference proteome</keyword>
<feature type="compositionally biased region" description="Low complexity" evidence="1">
    <location>
        <begin position="236"/>
        <end position="254"/>
    </location>
</feature>
<evidence type="ECO:0000313" key="3">
    <source>
        <dbReference type="Proteomes" id="UP001055712"/>
    </source>
</evidence>
<feature type="region of interest" description="Disordered" evidence="1">
    <location>
        <begin position="527"/>
        <end position="567"/>
    </location>
</feature>
<feature type="region of interest" description="Disordered" evidence="1">
    <location>
        <begin position="213"/>
        <end position="258"/>
    </location>
</feature>
<reference evidence="2" key="1">
    <citation type="journal article" date="2019" name="Plant J.">
        <title>Chlorella vulgaris genome assembly and annotation reveals the molecular basis for metabolic acclimation to high light conditions.</title>
        <authorList>
            <person name="Cecchin M."/>
            <person name="Marcolungo L."/>
            <person name="Rossato M."/>
            <person name="Girolomoni L."/>
            <person name="Cosentino E."/>
            <person name="Cuine S."/>
            <person name="Li-Beisson Y."/>
            <person name="Delledonne M."/>
            <person name="Ballottari M."/>
        </authorList>
    </citation>
    <scope>NUCLEOTIDE SEQUENCE</scope>
    <source>
        <strain evidence="2">211/11P</strain>
    </source>
</reference>
<feature type="compositionally biased region" description="Acidic residues" evidence="1">
    <location>
        <begin position="430"/>
        <end position="440"/>
    </location>
</feature>
<protein>
    <submittedName>
        <fullName evidence="2">Uncharacterized protein</fullName>
    </submittedName>
</protein>
<evidence type="ECO:0000256" key="1">
    <source>
        <dbReference type="SAM" id="MobiDB-lite"/>
    </source>
</evidence>
<feature type="region of interest" description="Disordered" evidence="1">
    <location>
        <begin position="172"/>
        <end position="198"/>
    </location>
</feature>
<feature type="compositionally biased region" description="Acidic residues" evidence="1">
    <location>
        <begin position="407"/>
        <end position="419"/>
    </location>
</feature>
<comment type="caution">
    <text evidence="2">The sequence shown here is derived from an EMBL/GenBank/DDBJ whole genome shotgun (WGS) entry which is preliminary data.</text>
</comment>
<feature type="compositionally biased region" description="Polar residues" evidence="1">
    <location>
        <begin position="595"/>
        <end position="607"/>
    </location>
</feature>
<feature type="region of interest" description="Disordered" evidence="1">
    <location>
        <begin position="39"/>
        <end position="139"/>
    </location>
</feature>
<feature type="region of interest" description="Disordered" evidence="1">
    <location>
        <begin position="329"/>
        <end position="484"/>
    </location>
</feature>
<feature type="region of interest" description="Disordered" evidence="1">
    <location>
        <begin position="1"/>
        <end position="26"/>
    </location>
</feature>
<reference evidence="2" key="2">
    <citation type="submission" date="2020-11" db="EMBL/GenBank/DDBJ databases">
        <authorList>
            <person name="Cecchin M."/>
            <person name="Marcolungo L."/>
            <person name="Rossato M."/>
            <person name="Girolomoni L."/>
            <person name="Cosentino E."/>
            <person name="Cuine S."/>
            <person name="Li-Beisson Y."/>
            <person name="Delledonne M."/>
            <person name="Ballottari M."/>
        </authorList>
    </citation>
    <scope>NUCLEOTIDE SEQUENCE</scope>
    <source>
        <strain evidence="2">211/11P</strain>
        <tissue evidence="2">Whole cell</tissue>
    </source>
</reference>
<dbReference type="AlphaFoldDB" id="A0A9D4TH71"/>
<gene>
    <name evidence="2" type="ORF">D9Q98_009118</name>
</gene>
<evidence type="ECO:0000313" key="2">
    <source>
        <dbReference type="EMBL" id="KAI3425354.1"/>
    </source>
</evidence>
<feature type="compositionally biased region" description="Basic residues" evidence="1">
    <location>
        <begin position="1"/>
        <end position="11"/>
    </location>
</feature>
<accession>A0A9D4TH71</accession>
<sequence length="664" mass="66631">MGSSKKKKKAAAAHASAQQLLQQWSDSRETVIAREEVFKTQVRETMKRQLSRKQRRSAAAAWADTSPERAALAGSIASADEAQTSPVRPSRLQAASPGSTSVTPASGCVGNASRSPGSGLSRGASPSEAVRNAGQQAEQRQLFPYEEASCGGSLSFALNTCRGIDPAAPGFAAAAEGGGAESAEESSGSAVSSPRRQPAASGFGFMLLADDGEAAEELADEPGDEEGDQQQSDTGSACSAPHCQQQAAAADAAPYTHGGEHSTPVLIGGGAFGLGPGASSPFDGAASSLFGFGAAAPPTAPAFAFGGGVSPGQPDGLRQGLFGFGAATAAQSAAAGGGPPGAAQQSSVEGQLQEPRSRFSFATAAPLSSPAAVELVPAGQSAESMAPDLPAVADLTSEEATAASSCGEEEMEEMEEEAEQQGGQLQQQREEEEEEEEEDGGSQFFSAVASRAPSAGLSAYASARSLSRSGEDSPTRSSGATPLRVALSGPCSAALPAAAACAAHGPPVAQGPGSVLAQLQQTAQLLSTVAAEEERELEQEEEEEEVQEQEEAAASADGAGSGVRFPVARPASQLPAAASPCLAKAVTQEAGAERAQQNWQDTSSGFASSTIPATVSYSCRRAGSSPPGKYFSSGIAGSPGKCFGSSITSLPGKCFGSSIASTDS</sequence>
<proteinExistence type="predicted"/>
<feature type="compositionally biased region" description="Low complexity" evidence="1">
    <location>
        <begin position="454"/>
        <end position="468"/>
    </location>
</feature>
<feature type="compositionally biased region" description="Acidic residues" evidence="1">
    <location>
        <begin position="531"/>
        <end position="551"/>
    </location>
</feature>